<evidence type="ECO:0000256" key="6">
    <source>
        <dbReference type="ARBA" id="ARBA00023004"/>
    </source>
</evidence>
<dbReference type="InParanoid" id="A0A1Y1UMG2"/>
<evidence type="ECO:0000313" key="11">
    <source>
        <dbReference type="Proteomes" id="UP000193218"/>
    </source>
</evidence>
<evidence type="ECO:0000256" key="3">
    <source>
        <dbReference type="ARBA" id="ARBA00010617"/>
    </source>
</evidence>
<dbReference type="GO" id="GO:0005506">
    <property type="term" value="F:iron ion binding"/>
    <property type="evidence" value="ECO:0007669"/>
    <property type="project" value="InterPro"/>
</dbReference>
<dbReference type="STRING" id="4999.A0A1Y1UMG2"/>
<dbReference type="PRINTS" id="PR00385">
    <property type="entry name" value="P450"/>
</dbReference>
<evidence type="ECO:0000256" key="4">
    <source>
        <dbReference type="ARBA" id="ARBA00022617"/>
    </source>
</evidence>
<evidence type="ECO:0000256" key="7">
    <source>
        <dbReference type="ARBA" id="ARBA00023033"/>
    </source>
</evidence>
<dbReference type="RefSeq" id="XP_021873111.1">
    <property type="nucleotide sequence ID" value="XM_022015108.1"/>
</dbReference>
<dbReference type="InterPro" id="IPR001128">
    <property type="entry name" value="Cyt_P450"/>
</dbReference>
<comment type="similarity">
    <text evidence="3">Belongs to the cytochrome P450 family.</text>
</comment>
<comment type="caution">
    <text evidence="10">The sequence shown here is derived from an EMBL/GenBank/DDBJ whole genome shotgun (WGS) entry which is preliminary data.</text>
</comment>
<dbReference type="EMBL" id="NBSH01000003">
    <property type="protein sequence ID" value="ORX39248.1"/>
    <property type="molecule type" value="Genomic_DNA"/>
</dbReference>
<evidence type="ECO:0000256" key="9">
    <source>
        <dbReference type="SAM" id="Phobius"/>
    </source>
</evidence>
<dbReference type="InterPro" id="IPR050121">
    <property type="entry name" value="Cytochrome_P450_monoxygenase"/>
</dbReference>
<evidence type="ECO:0000313" key="10">
    <source>
        <dbReference type="EMBL" id="ORX39248.1"/>
    </source>
</evidence>
<comment type="cofactor">
    <cofactor evidence="1 8">
        <name>heme</name>
        <dbReference type="ChEBI" id="CHEBI:30413"/>
    </cofactor>
</comment>
<organism evidence="10 11">
    <name type="scientific">Kockovaella imperatae</name>
    <dbReference type="NCBI Taxonomy" id="4999"/>
    <lineage>
        <taxon>Eukaryota</taxon>
        <taxon>Fungi</taxon>
        <taxon>Dikarya</taxon>
        <taxon>Basidiomycota</taxon>
        <taxon>Agaricomycotina</taxon>
        <taxon>Tremellomycetes</taxon>
        <taxon>Tremellales</taxon>
        <taxon>Cuniculitremaceae</taxon>
        <taxon>Kockovaella</taxon>
    </lineage>
</organism>
<dbReference type="Gene3D" id="1.10.630.10">
    <property type="entry name" value="Cytochrome P450"/>
    <property type="match status" value="1"/>
</dbReference>
<protein>
    <submittedName>
        <fullName evidence="10">Cytochrome P450</fullName>
    </submittedName>
</protein>
<dbReference type="CDD" id="cd11069">
    <property type="entry name" value="CYP_FUM15-like"/>
    <property type="match status" value="1"/>
</dbReference>
<keyword evidence="6 8" id="KW-0408">Iron</keyword>
<keyword evidence="9" id="KW-1133">Transmembrane helix</keyword>
<evidence type="ECO:0000256" key="2">
    <source>
        <dbReference type="ARBA" id="ARBA00005179"/>
    </source>
</evidence>
<dbReference type="PANTHER" id="PTHR24305:SF166">
    <property type="entry name" value="CYTOCHROME P450 12A4, MITOCHONDRIAL-RELATED"/>
    <property type="match status" value="1"/>
</dbReference>
<accession>A0A1Y1UMG2</accession>
<dbReference type="PANTHER" id="PTHR24305">
    <property type="entry name" value="CYTOCHROME P450"/>
    <property type="match status" value="1"/>
</dbReference>
<feature type="transmembrane region" description="Helical" evidence="9">
    <location>
        <begin position="20"/>
        <end position="39"/>
    </location>
</feature>
<name>A0A1Y1UMG2_9TREE</name>
<dbReference type="InterPro" id="IPR002401">
    <property type="entry name" value="Cyt_P450_E_grp-I"/>
</dbReference>
<keyword evidence="4 8" id="KW-0349">Heme</keyword>
<keyword evidence="5" id="KW-0560">Oxidoreductase</keyword>
<dbReference type="AlphaFoldDB" id="A0A1Y1UMG2"/>
<dbReference type="SUPFAM" id="SSF48264">
    <property type="entry name" value="Cytochrome P450"/>
    <property type="match status" value="1"/>
</dbReference>
<proteinExistence type="inferred from homology"/>
<keyword evidence="11" id="KW-1185">Reference proteome</keyword>
<feature type="binding site" description="axial binding residue" evidence="8">
    <location>
        <position position="504"/>
    </location>
    <ligand>
        <name>heme</name>
        <dbReference type="ChEBI" id="CHEBI:30413"/>
    </ligand>
    <ligandPart>
        <name>Fe</name>
        <dbReference type="ChEBI" id="CHEBI:18248"/>
    </ligandPart>
</feature>
<keyword evidence="9" id="KW-0812">Transmembrane</keyword>
<reference evidence="10 11" key="1">
    <citation type="submission" date="2017-03" db="EMBL/GenBank/DDBJ databases">
        <title>Widespread Adenine N6-methylation of Active Genes in Fungi.</title>
        <authorList>
            <consortium name="DOE Joint Genome Institute"/>
            <person name="Mondo S.J."/>
            <person name="Dannebaum R.O."/>
            <person name="Kuo R.C."/>
            <person name="Louie K.B."/>
            <person name="Bewick A.J."/>
            <person name="Labutti K."/>
            <person name="Haridas S."/>
            <person name="Kuo A."/>
            <person name="Salamov A."/>
            <person name="Ahrendt S.R."/>
            <person name="Lau R."/>
            <person name="Bowen B.P."/>
            <person name="Lipzen A."/>
            <person name="Sullivan W."/>
            <person name="Andreopoulos W.B."/>
            <person name="Clum A."/>
            <person name="Lindquist E."/>
            <person name="Daum C."/>
            <person name="Northen T.R."/>
            <person name="Ramamoorthy G."/>
            <person name="Schmitz R.J."/>
            <person name="Gryganskyi A."/>
            <person name="Culley D."/>
            <person name="Magnuson J."/>
            <person name="James T.Y."/>
            <person name="O'Malley M.A."/>
            <person name="Stajich J.E."/>
            <person name="Spatafora J.W."/>
            <person name="Visel A."/>
            <person name="Grigoriev I.V."/>
        </authorList>
    </citation>
    <scope>NUCLEOTIDE SEQUENCE [LARGE SCALE GENOMIC DNA]</scope>
    <source>
        <strain evidence="10 11">NRRL Y-17943</strain>
    </source>
</reference>
<evidence type="ECO:0000256" key="8">
    <source>
        <dbReference type="PIRSR" id="PIRSR602401-1"/>
    </source>
</evidence>
<keyword evidence="9" id="KW-0472">Membrane</keyword>
<comment type="pathway">
    <text evidence="2">Secondary metabolite biosynthesis.</text>
</comment>
<dbReference type="Proteomes" id="UP000193218">
    <property type="component" value="Unassembled WGS sequence"/>
</dbReference>
<dbReference type="OrthoDB" id="1470350at2759"/>
<dbReference type="GeneID" id="33556916"/>
<dbReference type="PRINTS" id="PR00463">
    <property type="entry name" value="EP450I"/>
</dbReference>
<dbReference type="GO" id="GO:0016705">
    <property type="term" value="F:oxidoreductase activity, acting on paired donors, with incorporation or reduction of molecular oxygen"/>
    <property type="evidence" value="ECO:0007669"/>
    <property type="project" value="InterPro"/>
</dbReference>
<dbReference type="GO" id="GO:0020037">
    <property type="term" value="F:heme binding"/>
    <property type="evidence" value="ECO:0007669"/>
    <property type="project" value="InterPro"/>
</dbReference>
<keyword evidence="8" id="KW-0479">Metal-binding</keyword>
<keyword evidence="7" id="KW-0503">Monooxygenase</keyword>
<evidence type="ECO:0000256" key="1">
    <source>
        <dbReference type="ARBA" id="ARBA00001971"/>
    </source>
</evidence>
<gene>
    <name evidence="10" type="ORF">BD324DRAFT_618988</name>
</gene>
<dbReference type="Pfam" id="PF00067">
    <property type="entry name" value="p450"/>
    <property type="match status" value="1"/>
</dbReference>
<sequence>MDHLSELATAAIEFARHRPVLTIIGIIITSLASLWFYYWPWAEWTLSFRNVPGPPSDNWLFGNLRAIIKAGPMELHREWAKEYGPTYRYRIIFAQHRFYTLDPKAIAHVLSHPDTFPKPDRARQQLAKTLGNGLLTAEGADHRRQRKALNPSFSPLAVKNMQDIFFDKAYELREKLVDIIADDTIQASPTPAKPEDTVSGGKKIDVAKYLGQTTLDVIGLAGFNYDFQSLSQKDNELAEAYRSMFAASSQLTLMLFLAAFVPGFDKIPTKQQRTVRASQEVTRRIGNRLLEEKKRAVKAAYSDGFEKGSDIGKDLLSILVKANMASDVPPDQRMSDDEVLAQITTFMLAGNETSSTSLTWILYLLCQHPEIQTKLREELAAVESERPSHEEIAALPYLDAVVREGLRLLPPATSTIREAKQTTVVPLGTPIRGRDGKMMDTVTLQAGTTVFLPIMPVNTSQDRWGSDAEDFNPDRFLSPPPESTKEVPGVWGNMLTFLGGTRSCIGYRFALAEMKAILFVLMRNFEFEELKSKPQIEKRSACVSLSFHGADGVIRIVMRSKVVGEETQGYQMPLMVKPISA</sequence>
<dbReference type="InterPro" id="IPR036396">
    <property type="entry name" value="Cyt_P450_sf"/>
</dbReference>
<evidence type="ECO:0000256" key="5">
    <source>
        <dbReference type="ARBA" id="ARBA00023002"/>
    </source>
</evidence>
<dbReference type="GO" id="GO:0004497">
    <property type="term" value="F:monooxygenase activity"/>
    <property type="evidence" value="ECO:0007669"/>
    <property type="project" value="UniProtKB-KW"/>
</dbReference>